<dbReference type="OrthoDB" id="1114670at2"/>
<keyword evidence="8" id="KW-0472">Membrane</keyword>
<reference evidence="10 11" key="1">
    <citation type="journal article" date="2015" name="Microbes Environ.">
        <title>Distribution and evolution of nitrogen fixation genes in the phylum bacteroidetes.</title>
        <authorList>
            <person name="Inoue J."/>
            <person name="Oshima K."/>
            <person name="Suda W."/>
            <person name="Sakamoto M."/>
            <person name="Iino T."/>
            <person name="Noda S."/>
            <person name="Hongoh Y."/>
            <person name="Hattori M."/>
            <person name="Ohkuma M."/>
        </authorList>
    </citation>
    <scope>NUCLEOTIDE SEQUENCE [LARGE SCALE GENOMIC DNA]</scope>
    <source>
        <strain evidence="10">JCM 15548</strain>
    </source>
</reference>
<feature type="domain" description="ABC transporter" evidence="9">
    <location>
        <begin position="4"/>
        <end position="238"/>
    </location>
</feature>
<dbReference type="GO" id="GO:0015408">
    <property type="term" value="F:ABC-type ferric iron transporter activity"/>
    <property type="evidence" value="ECO:0007669"/>
    <property type="project" value="InterPro"/>
</dbReference>
<dbReference type="EMBL" id="BAZW01000016">
    <property type="protein sequence ID" value="GAO29982.1"/>
    <property type="molecule type" value="Genomic_DNA"/>
</dbReference>
<evidence type="ECO:0000256" key="7">
    <source>
        <dbReference type="ARBA" id="ARBA00023065"/>
    </source>
</evidence>
<dbReference type="GO" id="GO:0015697">
    <property type="term" value="P:quaternary ammonium group transport"/>
    <property type="evidence" value="ECO:0007669"/>
    <property type="project" value="UniProtKB-ARBA"/>
</dbReference>
<name>A0A0E9LWP3_9BACT</name>
<dbReference type="PROSITE" id="PS00211">
    <property type="entry name" value="ABC_TRANSPORTER_1"/>
    <property type="match status" value="1"/>
</dbReference>
<dbReference type="InterPro" id="IPR017871">
    <property type="entry name" value="ABC_transporter-like_CS"/>
</dbReference>
<dbReference type="Gene3D" id="2.40.50.100">
    <property type="match status" value="1"/>
</dbReference>
<dbReference type="InterPro" id="IPR050093">
    <property type="entry name" value="ABC_SmlMolc_Importer"/>
</dbReference>
<dbReference type="Gene3D" id="3.40.50.300">
    <property type="entry name" value="P-loop containing nucleotide triphosphate hydrolases"/>
    <property type="match status" value="1"/>
</dbReference>
<dbReference type="GO" id="GO:0016887">
    <property type="term" value="F:ATP hydrolysis activity"/>
    <property type="evidence" value="ECO:0007669"/>
    <property type="project" value="InterPro"/>
</dbReference>
<dbReference type="InterPro" id="IPR008995">
    <property type="entry name" value="Mo/tungstate-bd_C_term_dom"/>
</dbReference>
<dbReference type="CDD" id="cd03259">
    <property type="entry name" value="ABC_Carb_Solutes_like"/>
    <property type="match status" value="1"/>
</dbReference>
<dbReference type="SUPFAM" id="SSF52540">
    <property type="entry name" value="P-loop containing nucleoside triphosphate hydrolases"/>
    <property type="match status" value="1"/>
</dbReference>
<evidence type="ECO:0000256" key="6">
    <source>
        <dbReference type="ARBA" id="ARBA00023004"/>
    </source>
</evidence>
<proteinExistence type="predicted"/>
<evidence type="ECO:0000256" key="1">
    <source>
        <dbReference type="ARBA" id="ARBA00022448"/>
    </source>
</evidence>
<dbReference type="AlphaFoldDB" id="A0A0E9LWP3"/>
<dbReference type="PANTHER" id="PTHR42781">
    <property type="entry name" value="SPERMIDINE/PUTRESCINE IMPORT ATP-BINDING PROTEIN POTA"/>
    <property type="match status" value="1"/>
</dbReference>
<evidence type="ECO:0000256" key="4">
    <source>
        <dbReference type="ARBA" id="ARBA00022741"/>
    </source>
</evidence>
<keyword evidence="2" id="KW-1003">Cell membrane</keyword>
<keyword evidence="3" id="KW-0410">Iron transport</keyword>
<sequence length="361" mass="40119">MTILSARHISKTYPGSRFPALSQFSLDIQAGEIVGLLGESGCGKTTALRILAGFETADHGTLTIQNKIAFNNKQFTDPTQRDIGIIFQDYALFPHLTVWKNITFGLNKKSGKNQRKLASEMMDLVGLAGYDNRYPHQLSGGQQQRVALARAMAPRPKILLMDEPFSNIDTVKKNQIRQELHSLLKKTGSTVIFVTHDTRDVMAMADQVIVMKEGQVLQQGTPQAVFKSPRNAYLAGFFGNTNFIEGRMVNGQIRTDLGPLAMDAPVGLTEDQPVLFSLRPGDISLTNEKDGQSIPVQIERQRFMGEFTEVECRLVASGTRLLFHVPPNQPVPNKTTYIQISEKDLHLLPESPTHGHPRLKD</sequence>
<dbReference type="InterPro" id="IPR003439">
    <property type="entry name" value="ABC_transporter-like_ATP-bd"/>
</dbReference>
<dbReference type="GO" id="GO:0005524">
    <property type="term" value="F:ATP binding"/>
    <property type="evidence" value="ECO:0007669"/>
    <property type="project" value="UniProtKB-KW"/>
</dbReference>
<keyword evidence="11" id="KW-1185">Reference proteome</keyword>
<dbReference type="Proteomes" id="UP000032900">
    <property type="component" value="Unassembled WGS sequence"/>
</dbReference>
<dbReference type="InterPro" id="IPR027417">
    <property type="entry name" value="P-loop_NTPase"/>
</dbReference>
<dbReference type="SUPFAM" id="SSF50331">
    <property type="entry name" value="MOP-like"/>
    <property type="match status" value="1"/>
</dbReference>
<evidence type="ECO:0000313" key="11">
    <source>
        <dbReference type="Proteomes" id="UP000032900"/>
    </source>
</evidence>
<evidence type="ECO:0000256" key="5">
    <source>
        <dbReference type="ARBA" id="ARBA00022840"/>
    </source>
</evidence>
<dbReference type="InterPro" id="IPR015853">
    <property type="entry name" value="ABC_transpr_FbpC"/>
</dbReference>
<protein>
    <submittedName>
        <fullName evidence="10">Ferric iron ABC transporter, ATP-binding protein</fullName>
    </submittedName>
</protein>
<dbReference type="PANTHER" id="PTHR42781:SF4">
    <property type="entry name" value="SPERMIDINE_PUTRESCINE IMPORT ATP-BINDING PROTEIN POTA"/>
    <property type="match status" value="1"/>
</dbReference>
<keyword evidence="7" id="KW-0406">Ion transport</keyword>
<keyword evidence="6" id="KW-0408">Iron</keyword>
<dbReference type="GO" id="GO:0016020">
    <property type="term" value="C:membrane"/>
    <property type="evidence" value="ECO:0007669"/>
    <property type="project" value="InterPro"/>
</dbReference>
<keyword evidence="5 10" id="KW-0067">ATP-binding</keyword>
<dbReference type="SMART" id="SM00382">
    <property type="entry name" value="AAA"/>
    <property type="match status" value="1"/>
</dbReference>
<organism evidence="10 11">
    <name type="scientific">Geofilum rubicundum JCM 15548</name>
    <dbReference type="NCBI Taxonomy" id="1236989"/>
    <lineage>
        <taxon>Bacteria</taxon>
        <taxon>Pseudomonadati</taxon>
        <taxon>Bacteroidota</taxon>
        <taxon>Bacteroidia</taxon>
        <taxon>Marinilabiliales</taxon>
        <taxon>Marinilabiliaceae</taxon>
        <taxon>Geofilum</taxon>
    </lineage>
</organism>
<dbReference type="Pfam" id="PF00005">
    <property type="entry name" value="ABC_tran"/>
    <property type="match status" value="1"/>
</dbReference>
<keyword evidence="4" id="KW-0547">Nucleotide-binding</keyword>
<dbReference type="InterPro" id="IPR003593">
    <property type="entry name" value="AAA+_ATPase"/>
</dbReference>
<gene>
    <name evidence="10" type="ORF">JCM15548_12223</name>
</gene>
<dbReference type="STRING" id="1236989.JCM15548_12223"/>
<accession>A0A0E9LWP3</accession>
<keyword evidence="1" id="KW-0813">Transport</keyword>
<dbReference type="FunFam" id="3.40.50.300:FF:000425">
    <property type="entry name" value="Probable ABC transporter, ATP-binding subunit"/>
    <property type="match status" value="1"/>
</dbReference>
<evidence type="ECO:0000256" key="3">
    <source>
        <dbReference type="ARBA" id="ARBA00022496"/>
    </source>
</evidence>
<evidence type="ECO:0000313" key="10">
    <source>
        <dbReference type="EMBL" id="GAO29982.1"/>
    </source>
</evidence>
<evidence type="ECO:0000256" key="8">
    <source>
        <dbReference type="ARBA" id="ARBA00023136"/>
    </source>
</evidence>
<evidence type="ECO:0000256" key="2">
    <source>
        <dbReference type="ARBA" id="ARBA00022475"/>
    </source>
</evidence>
<comment type="caution">
    <text evidence="10">The sequence shown here is derived from an EMBL/GenBank/DDBJ whole genome shotgun (WGS) entry which is preliminary data.</text>
</comment>
<dbReference type="RefSeq" id="WP_062124669.1">
    <property type="nucleotide sequence ID" value="NZ_BAZW01000016.1"/>
</dbReference>
<dbReference type="PROSITE" id="PS50893">
    <property type="entry name" value="ABC_TRANSPORTER_2"/>
    <property type="match status" value="1"/>
</dbReference>
<evidence type="ECO:0000259" key="9">
    <source>
        <dbReference type="PROSITE" id="PS50893"/>
    </source>
</evidence>